<evidence type="ECO:0000313" key="2">
    <source>
        <dbReference type="Proteomes" id="UP000190367"/>
    </source>
</evidence>
<proteinExistence type="predicted"/>
<dbReference type="InterPro" id="IPR036520">
    <property type="entry name" value="UPF0759_sf"/>
</dbReference>
<dbReference type="Proteomes" id="UP000190367">
    <property type="component" value="Unassembled WGS sequence"/>
</dbReference>
<name>A0A1T4NSE6_9BACT</name>
<dbReference type="OrthoDB" id="9780310at2"/>
<evidence type="ECO:0000313" key="1">
    <source>
        <dbReference type="EMBL" id="SJZ81618.1"/>
    </source>
</evidence>
<keyword evidence="2" id="KW-1185">Reference proteome</keyword>
<dbReference type="PANTHER" id="PTHR30348:SF9">
    <property type="entry name" value="UPF0759 PROTEIN YECE"/>
    <property type="match status" value="1"/>
</dbReference>
<dbReference type="SUPFAM" id="SSF117396">
    <property type="entry name" value="TM1631-like"/>
    <property type="match status" value="1"/>
</dbReference>
<dbReference type="PANTHER" id="PTHR30348">
    <property type="entry name" value="UNCHARACTERIZED PROTEIN YECE"/>
    <property type="match status" value="1"/>
</dbReference>
<dbReference type="EMBL" id="FUWZ01000001">
    <property type="protein sequence ID" value="SJZ81618.1"/>
    <property type="molecule type" value="Genomic_DNA"/>
</dbReference>
<dbReference type="Pfam" id="PF01904">
    <property type="entry name" value="DUF72"/>
    <property type="match status" value="1"/>
</dbReference>
<gene>
    <name evidence="1" type="ORF">SAMN04488128_1011705</name>
</gene>
<dbReference type="Gene3D" id="3.20.20.410">
    <property type="entry name" value="Protein of unknown function UPF0759"/>
    <property type="match status" value="1"/>
</dbReference>
<dbReference type="AlphaFoldDB" id="A0A1T4NSE6"/>
<accession>A0A1T4NSE6</accession>
<sequence>MDFGRVTPAELEELDFKLPAEPLFNKKVLKGKPVKKPQAWLGCAKWGRKEWIGKIYPKGTKEALFLPEYVRHFNSIELNATHYQIYGPDTISKWDAPAKGMEFKFCPKVPQAISHFSNLGPATAGPKTTAFLEGVLAFGKHLGPIFLQLSDKYGPAKRKALYDYLASLPTDLQFFLEVRHKEWYEDEAVRLELFDKLRELKVGAIITDTAGRRDCAHMHLTVPKIFIRFVGNSLHPTDYTRIDDWANRIKYWLDNGLQEIYFFMHMHDEALSPDLAAYLADRIEAVCGLQVKKPQFVKE</sequence>
<dbReference type="InterPro" id="IPR002763">
    <property type="entry name" value="DUF72"/>
</dbReference>
<dbReference type="STRING" id="634771.SAMN04488128_1011705"/>
<protein>
    <submittedName>
        <fullName evidence="1">Uncharacterized conserved protein YecE, DUF72 family</fullName>
    </submittedName>
</protein>
<dbReference type="RefSeq" id="WP_078668288.1">
    <property type="nucleotide sequence ID" value="NZ_FUWZ01000001.1"/>
</dbReference>
<organism evidence="1 2">
    <name type="scientific">Chitinophaga eiseniae</name>
    <dbReference type="NCBI Taxonomy" id="634771"/>
    <lineage>
        <taxon>Bacteria</taxon>
        <taxon>Pseudomonadati</taxon>
        <taxon>Bacteroidota</taxon>
        <taxon>Chitinophagia</taxon>
        <taxon>Chitinophagales</taxon>
        <taxon>Chitinophagaceae</taxon>
        <taxon>Chitinophaga</taxon>
    </lineage>
</organism>
<reference evidence="2" key="1">
    <citation type="submission" date="2017-02" db="EMBL/GenBank/DDBJ databases">
        <authorList>
            <person name="Varghese N."/>
            <person name="Submissions S."/>
        </authorList>
    </citation>
    <scope>NUCLEOTIDE SEQUENCE [LARGE SCALE GENOMIC DNA]</scope>
    <source>
        <strain evidence="2">DSM 22224</strain>
    </source>
</reference>